<protein>
    <recommendedName>
        <fullName evidence="1">Beta-ketoacyl synthase-like N-terminal domain-containing protein</fullName>
    </recommendedName>
</protein>
<dbReference type="EMBL" id="LDOU01000007">
    <property type="protein sequence ID" value="KLV09957.1"/>
    <property type="molecule type" value="Genomic_DNA"/>
</dbReference>
<dbReference type="OrthoDB" id="9798676at2"/>
<evidence type="ECO:0000259" key="1">
    <source>
        <dbReference type="Pfam" id="PF13723"/>
    </source>
</evidence>
<evidence type="ECO:0000313" key="2">
    <source>
        <dbReference type="EMBL" id="KLV09957.1"/>
    </source>
</evidence>
<dbReference type="PATRIC" id="fig|320778.3.peg.2140"/>
<evidence type="ECO:0000313" key="3">
    <source>
        <dbReference type="Proteomes" id="UP000035909"/>
    </source>
</evidence>
<dbReference type="SUPFAM" id="SSF53901">
    <property type="entry name" value="Thiolase-like"/>
    <property type="match status" value="1"/>
</dbReference>
<dbReference type="InterPro" id="IPR014030">
    <property type="entry name" value="Ketoacyl_synth_N"/>
</dbReference>
<keyword evidence="3" id="KW-1185">Reference proteome</keyword>
<feature type="domain" description="Beta-ketoacyl synthase-like N-terminal" evidence="1">
    <location>
        <begin position="24"/>
        <end position="247"/>
    </location>
</feature>
<comment type="caution">
    <text evidence="2">The sequence shown here is derived from an EMBL/GenBank/DDBJ whole genome shotgun (WGS) entry which is preliminary data.</text>
</comment>
<dbReference type="Pfam" id="PF13723">
    <property type="entry name" value="Ketoacyl-synt_2"/>
    <property type="match status" value="1"/>
</dbReference>
<sequence>MQGIQFDVIDWMALSPGISQPEQWADWQANGYAWPDNEHFVPSDAIPPMQKRRMSTLSRLAVQVAVSLTREQSVDYIVFSCRHGELTRTSQLLQSVLAGQPASPMAFSQSVHNTATGLFTIIAGQTVAATSVSASRSSLHAACIEAAAYLASNPTHRVLLVDFDEPLPDPYGQYETQDFRGYALGLLLTSGQEFLVQGQRQSNRHAGFQIDSPDCSPLPQGLMLVDALVSKARRWTMREPRYCWHWQRART</sequence>
<dbReference type="Proteomes" id="UP000035909">
    <property type="component" value="Unassembled WGS sequence"/>
</dbReference>
<organism evidence="2 3">
    <name type="scientific">Photobacterium ganghwense</name>
    <dbReference type="NCBI Taxonomy" id="320778"/>
    <lineage>
        <taxon>Bacteria</taxon>
        <taxon>Pseudomonadati</taxon>
        <taxon>Pseudomonadota</taxon>
        <taxon>Gammaproteobacteria</taxon>
        <taxon>Vibrionales</taxon>
        <taxon>Vibrionaceae</taxon>
        <taxon>Photobacterium</taxon>
    </lineage>
</organism>
<dbReference type="InterPro" id="IPR016039">
    <property type="entry name" value="Thiolase-like"/>
</dbReference>
<dbReference type="Gene3D" id="3.40.47.10">
    <property type="match status" value="1"/>
</dbReference>
<dbReference type="RefSeq" id="WP_047885045.1">
    <property type="nucleotide sequence ID" value="NZ_CP071326.1"/>
</dbReference>
<dbReference type="STRING" id="320778.ABT57_09815"/>
<dbReference type="GO" id="GO:0016746">
    <property type="term" value="F:acyltransferase activity"/>
    <property type="evidence" value="ECO:0007669"/>
    <property type="project" value="InterPro"/>
</dbReference>
<dbReference type="AlphaFoldDB" id="A0A0J1K6H7"/>
<proteinExistence type="predicted"/>
<gene>
    <name evidence="2" type="ORF">ABT57_09815</name>
</gene>
<name>A0A0J1K6H7_9GAMM</name>
<reference evidence="2 3" key="1">
    <citation type="submission" date="2015-05" db="EMBL/GenBank/DDBJ databases">
        <title>Photobacterium galathea sp. nov.</title>
        <authorList>
            <person name="Machado H."/>
            <person name="Gram L."/>
        </authorList>
    </citation>
    <scope>NUCLEOTIDE SEQUENCE [LARGE SCALE GENOMIC DNA]</scope>
    <source>
        <strain evidence="2 3">DSM 22954</strain>
    </source>
</reference>
<accession>A0A0J1K6H7</accession>